<evidence type="ECO:0000259" key="2">
    <source>
        <dbReference type="Pfam" id="PF26476"/>
    </source>
</evidence>
<comment type="caution">
    <text evidence="3">The sequence shown here is derived from an EMBL/GenBank/DDBJ whole genome shotgun (WGS) entry which is preliminary data.</text>
</comment>
<organism evidence="3 4">
    <name type="scientific">Halarchaeum acidiphilum MH1-52-1</name>
    <dbReference type="NCBI Taxonomy" id="1261545"/>
    <lineage>
        <taxon>Archaea</taxon>
        <taxon>Methanobacteriati</taxon>
        <taxon>Methanobacteriota</taxon>
        <taxon>Stenosarchaea group</taxon>
        <taxon>Halobacteria</taxon>
        <taxon>Halobacteriales</taxon>
        <taxon>Halobacteriaceae</taxon>
    </lineage>
</organism>
<feature type="region of interest" description="Disordered" evidence="1">
    <location>
        <begin position="1"/>
        <end position="26"/>
    </location>
</feature>
<dbReference type="eggNOG" id="arCOG06326">
    <property type="taxonomic scope" value="Archaea"/>
</dbReference>
<sequence>MPLSEVAETVERHNDRVHDGADEAEVDPDVADQLADLIARDLGFLEE</sequence>
<feature type="compositionally biased region" description="Basic and acidic residues" evidence="1">
    <location>
        <begin position="9"/>
        <end position="21"/>
    </location>
</feature>
<reference evidence="3 4" key="1">
    <citation type="submission" date="2013-09" db="EMBL/GenBank/DDBJ databases">
        <title>Whole genome sequencing of Halarchaeum acidiphilum strain MH1-52-1.</title>
        <authorList>
            <person name="Shimane Y."/>
            <person name="Minegishi H."/>
            <person name="Nishi S."/>
            <person name="Echigo A."/>
            <person name="Shuto A."/>
            <person name="Konishi M."/>
            <person name="Ito T."/>
            <person name="Ohkuma M."/>
            <person name="Ohta Y."/>
            <person name="Nagano Y."/>
            <person name="Tsubouchi T."/>
            <person name="Mori K."/>
            <person name="Usui K."/>
            <person name="Kamekura M."/>
            <person name="Usami R."/>
            <person name="Takaki Y."/>
            <person name="Hatada Y."/>
        </authorList>
    </citation>
    <scope>NUCLEOTIDE SEQUENCE [LARGE SCALE GENOMIC DNA]</scope>
    <source>
        <strain evidence="3 4">JCM 16109</strain>
    </source>
</reference>
<protein>
    <recommendedName>
        <fullName evidence="2">DUF8149 domain-containing protein</fullName>
    </recommendedName>
</protein>
<dbReference type="EMBL" id="BATA01000111">
    <property type="protein sequence ID" value="GAD53843.1"/>
    <property type="molecule type" value="Genomic_DNA"/>
</dbReference>
<dbReference type="Pfam" id="PF26476">
    <property type="entry name" value="DUF8149"/>
    <property type="match status" value="1"/>
</dbReference>
<evidence type="ECO:0000256" key="1">
    <source>
        <dbReference type="SAM" id="MobiDB-lite"/>
    </source>
</evidence>
<proteinExistence type="predicted"/>
<feature type="domain" description="DUF8149" evidence="2">
    <location>
        <begin position="1"/>
        <end position="47"/>
    </location>
</feature>
<dbReference type="InterPro" id="IPR058462">
    <property type="entry name" value="DUF8149"/>
</dbReference>
<dbReference type="Proteomes" id="UP000016986">
    <property type="component" value="Unassembled WGS sequence"/>
</dbReference>
<dbReference type="AlphaFoldDB" id="U3AGD6"/>
<keyword evidence="4" id="KW-1185">Reference proteome</keyword>
<name>U3AGD6_9EURY</name>
<evidence type="ECO:0000313" key="3">
    <source>
        <dbReference type="EMBL" id="GAD53843.1"/>
    </source>
</evidence>
<evidence type="ECO:0000313" key="4">
    <source>
        <dbReference type="Proteomes" id="UP000016986"/>
    </source>
</evidence>
<accession>U3AGD6</accession>
<gene>
    <name evidence="3" type="ORF">MBEHAL_2603</name>
</gene>